<evidence type="ECO:0000256" key="1">
    <source>
        <dbReference type="SAM" id="SignalP"/>
    </source>
</evidence>
<sequence>MKKLLIVGLLAVSSCVAAAPGVADTLKRVVADPQGAGLTCTSMSYGVSCRGKVASLSTDRVSVQRASRTRYIIEIGSPTFTLAQVAPRRTPSSRPGYERVTGGPLAGHFVRKLGDTLVIRSAGALEGLY</sequence>
<keyword evidence="3" id="KW-1185">Reference proteome</keyword>
<evidence type="ECO:0000313" key="2">
    <source>
        <dbReference type="EMBL" id="BDP42913.1"/>
    </source>
</evidence>
<name>A0ABM8AGH7_9DEIO</name>
<dbReference type="PROSITE" id="PS51257">
    <property type="entry name" value="PROKAR_LIPOPROTEIN"/>
    <property type="match status" value="1"/>
</dbReference>
<feature type="signal peptide" evidence="1">
    <location>
        <begin position="1"/>
        <end position="18"/>
    </location>
</feature>
<reference evidence="2" key="1">
    <citation type="submission" date="2022-07" db="EMBL/GenBank/DDBJ databases">
        <title>Complete Genome Sequence of the Radioresistant Bacterium Deinococcus aetherius ST0316, Isolated from the Air Dust collected in Lower Stratosphere above Japan.</title>
        <authorList>
            <person name="Satoh K."/>
            <person name="Hagiwara K."/>
            <person name="Katsumata K."/>
            <person name="Kubo A."/>
            <person name="Yokobori S."/>
            <person name="Yamagishi A."/>
            <person name="Oono Y."/>
            <person name="Narumi I."/>
        </authorList>
    </citation>
    <scope>NUCLEOTIDE SEQUENCE</scope>
    <source>
        <strain evidence="2">ST0316</strain>
    </source>
</reference>
<dbReference type="RefSeq" id="WP_264775589.1">
    <property type="nucleotide sequence ID" value="NZ_AP026560.1"/>
</dbReference>
<evidence type="ECO:0000313" key="3">
    <source>
        <dbReference type="Proteomes" id="UP001064971"/>
    </source>
</evidence>
<dbReference type="EMBL" id="AP026560">
    <property type="protein sequence ID" value="BDP42913.1"/>
    <property type="molecule type" value="Genomic_DNA"/>
</dbReference>
<protein>
    <submittedName>
        <fullName evidence="2">Uncharacterized protein</fullName>
    </submittedName>
</protein>
<dbReference type="Proteomes" id="UP001064971">
    <property type="component" value="Chromosome"/>
</dbReference>
<gene>
    <name evidence="2" type="ORF">DAETH_28820</name>
</gene>
<proteinExistence type="predicted"/>
<keyword evidence="1" id="KW-0732">Signal</keyword>
<feature type="chain" id="PRO_5047004703" evidence="1">
    <location>
        <begin position="19"/>
        <end position="129"/>
    </location>
</feature>
<organism evidence="2 3">
    <name type="scientific">Deinococcus aetherius</name>
    <dbReference type="NCBI Taxonomy" id="200252"/>
    <lineage>
        <taxon>Bacteria</taxon>
        <taxon>Thermotogati</taxon>
        <taxon>Deinococcota</taxon>
        <taxon>Deinococci</taxon>
        <taxon>Deinococcales</taxon>
        <taxon>Deinococcaceae</taxon>
        <taxon>Deinococcus</taxon>
    </lineage>
</organism>
<accession>A0ABM8AGH7</accession>